<dbReference type="InterPro" id="IPR051011">
    <property type="entry name" value="Metal_resp_trans_reg"/>
</dbReference>
<gene>
    <name evidence="5" type="ORF">QWZ14_10910</name>
</gene>
<dbReference type="RefSeq" id="WP_290316683.1">
    <property type="nucleotide sequence ID" value="NZ_JAUFPN010000123.1"/>
</dbReference>
<dbReference type="EMBL" id="JAUFPN010000123">
    <property type="protein sequence ID" value="MDN3564872.1"/>
    <property type="molecule type" value="Genomic_DNA"/>
</dbReference>
<dbReference type="CDD" id="cd00090">
    <property type="entry name" value="HTH_ARSR"/>
    <property type="match status" value="1"/>
</dbReference>
<evidence type="ECO:0000313" key="6">
    <source>
        <dbReference type="Proteomes" id="UP001529369"/>
    </source>
</evidence>
<dbReference type="PRINTS" id="PR00778">
    <property type="entry name" value="HTHARSR"/>
</dbReference>
<comment type="caution">
    <text evidence="5">The sequence shown here is derived from an EMBL/GenBank/DDBJ whole genome shotgun (WGS) entry which is preliminary data.</text>
</comment>
<evidence type="ECO:0000256" key="1">
    <source>
        <dbReference type="ARBA" id="ARBA00023015"/>
    </source>
</evidence>
<feature type="non-terminal residue" evidence="5">
    <location>
        <position position="67"/>
    </location>
</feature>
<dbReference type="Proteomes" id="UP001529369">
    <property type="component" value="Unassembled WGS sequence"/>
</dbReference>
<dbReference type="PROSITE" id="PS50987">
    <property type="entry name" value="HTH_ARSR_2"/>
    <property type="match status" value="1"/>
</dbReference>
<dbReference type="InterPro" id="IPR001845">
    <property type="entry name" value="HTH_ArsR_DNA-bd_dom"/>
</dbReference>
<dbReference type="SMART" id="SM00418">
    <property type="entry name" value="HTH_ARSR"/>
    <property type="match status" value="1"/>
</dbReference>
<evidence type="ECO:0000256" key="3">
    <source>
        <dbReference type="ARBA" id="ARBA00023163"/>
    </source>
</evidence>
<name>A0ABT8A531_9PROT</name>
<dbReference type="SUPFAM" id="SSF46785">
    <property type="entry name" value="Winged helix' DNA-binding domain"/>
    <property type="match status" value="1"/>
</dbReference>
<dbReference type="Gene3D" id="1.10.10.10">
    <property type="entry name" value="Winged helix-like DNA-binding domain superfamily/Winged helix DNA-binding domain"/>
    <property type="match status" value="1"/>
</dbReference>
<keyword evidence="3" id="KW-0804">Transcription</keyword>
<dbReference type="Pfam" id="PF01022">
    <property type="entry name" value="HTH_5"/>
    <property type="match status" value="1"/>
</dbReference>
<dbReference type="InterPro" id="IPR036390">
    <property type="entry name" value="WH_DNA-bd_sf"/>
</dbReference>
<dbReference type="PANTHER" id="PTHR43132:SF2">
    <property type="entry name" value="ARSENICAL RESISTANCE OPERON REPRESSOR ARSR-RELATED"/>
    <property type="match status" value="1"/>
</dbReference>
<sequence length="67" mass="7179">MSTPALHGASGCDPQAVAEFLRALAHPMRLSILCRLLEGECAVSGFETELGLKQPNLSQQLAMLREA</sequence>
<evidence type="ECO:0000256" key="2">
    <source>
        <dbReference type="ARBA" id="ARBA00023125"/>
    </source>
</evidence>
<dbReference type="InterPro" id="IPR011991">
    <property type="entry name" value="ArsR-like_HTH"/>
</dbReference>
<dbReference type="NCBIfam" id="NF033788">
    <property type="entry name" value="HTH_metalloreg"/>
    <property type="match status" value="1"/>
</dbReference>
<proteinExistence type="predicted"/>
<reference evidence="6" key="1">
    <citation type="journal article" date="2019" name="Int. J. Syst. Evol. Microbiol.">
        <title>The Global Catalogue of Microorganisms (GCM) 10K type strain sequencing project: providing services to taxonomists for standard genome sequencing and annotation.</title>
        <authorList>
            <consortium name="The Broad Institute Genomics Platform"/>
            <consortium name="The Broad Institute Genome Sequencing Center for Infectious Disease"/>
            <person name="Wu L."/>
            <person name="Ma J."/>
        </authorList>
    </citation>
    <scope>NUCLEOTIDE SEQUENCE [LARGE SCALE GENOMIC DNA]</scope>
    <source>
        <strain evidence="6">CECT 7131</strain>
    </source>
</reference>
<evidence type="ECO:0000259" key="4">
    <source>
        <dbReference type="PROSITE" id="PS50987"/>
    </source>
</evidence>
<protein>
    <submittedName>
        <fullName evidence="5">Metalloregulator ArsR/SmtB family transcription factor</fullName>
    </submittedName>
</protein>
<keyword evidence="1" id="KW-0805">Transcription regulation</keyword>
<organism evidence="5 6">
    <name type="scientific">Paeniroseomonas aquatica</name>
    <dbReference type="NCBI Taxonomy" id="373043"/>
    <lineage>
        <taxon>Bacteria</taxon>
        <taxon>Pseudomonadati</taxon>
        <taxon>Pseudomonadota</taxon>
        <taxon>Alphaproteobacteria</taxon>
        <taxon>Acetobacterales</taxon>
        <taxon>Acetobacteraceae</taxon>
        <taxon>Paeniroseomonas</taxon>
    </lineage>
</organism>
<evidence type="ECO:0000313" key="5">
    <source>
        <dbReference type="EMBL" id="MDN3564872.1"/>
    </source>
</evidence>
<dbReference type="InterPro" id="IPR036388">
    <property type="entry name" value="WH-like_DNA-bd_sf"/>
</dbReference>
<keyword evidence="2" id="KW-0238">DNA-binding</keyword>
<feature type="domain" description="HTH arsR-type" evidence="4">
    <location>
        <begin position="9"/>
        <end position="67"/>
    </location>
</feature>
<keyword evidence="6" id="KW-1185">Reference proteome</keyword>
<dbReference type="PANTHER" id="PTHR43132">
    <property type="entry name" value="ARSENICAL RESISTANCE OPERON REPRESSOR ARSR-RELATED"/>
    <property type="match status" value="1"/>
</dbReference>
<accession>A0ABT8A531</accession>